<dbReference type="InterPro" id="IPR019446">
    <property type="entry name" value="BMT5-like"/>
</dbReference>
<gene>
    <name evidence="3" type="ORF">PGT21_027725</name>
</gene>
<evidence type="ECO:0000259" key="2">
    <source>
        <dbReference type="Pfam" id="PF10354"/>
    </source>
</evidence>
<keyword evidence="4" id="KW-1185">Reference proteome</keyword>
<dbReference type="AlphaFoldDB" id="A0A5B0NLN4"/>
<feature type="region of interest" description="Disordered" evidence="1">
    <location>
        <begin position="324"/>
        <end position="372"/>
    </location>
</feature>
<proteinExistence type="predicted"/>
<feature type="compositionally biased region" description="Basic residues" evidence="1">
    <location>
        <begin position="335"/>
        <end position="358"/>
    </location>
</feature>
<feature type="region of interest" description="Disordered" evidence="1">
    <location>
        <begin position="1"/>
        <end position="142"/>
    </location>
</feature>
<dbReference type="OrthoDB" id="273345at2759"/>
<sequence length="488" mass="55182">MAKKKSSLSQALQQAQLQQQRATKLASKKLTQQEKQPKQSAAKSQKNKHIIPSTQSSATRAQKNIKNRPEKSTSKTKNQTPATGHHESQDSPIEITSTDRHSKLAQRTDSTGSPGKNNERPSITDEHERTKNRSDLPSDLSQSESFITHKGSYEQPEGITSGATPIDVKVETHLSPREEERPKKIHSKPHLAMVNKNDQVLLVGEGNFSFTVLLLVEYSHPGRLITASTIDSKESVLKKYPDSGKILELLEEHKVTVLFELDGCKLNEDKRIKRSKIKYDKVIFNFPHVGGSEADQDRNIRANQILILRFLRSVSTLLFQPDGLSSGQDQDGWTQKKRRSKSSTKTNKKLKSLQKRPSHSSDDDSDDPDRLQDYDQQSATELDLHLRNPGSVLITAGTCPPYSFWDVPALAKNGKILAHTILYPSHPNLKQREQPVYKLIRSFDFEKSISLMDGYSTYQHRQTNGFKHSNLKDTRPANPRTWEFQLQV</sequence>
<feature type="compositionally biased region" description="Low complexity" evidence="1">
    <location>
        <begin position="7"/>
        <end position="20"/>
    </location>
</feature>
<name>A0A5B0NLN4_PUCGR</name>
<dbReference type="Pfam" id="PF10354">
    <property type="entry name" value="BMT5-like"/>
    <property type="match status" value="1"/>
</dbReference>
<accession>A0A5B0NLN4</accession>
<protein>
    <recommendedName>
        <fullName evidence="2">25S rRNA (uridine-N(3))-methyltransferase BMT5-like domain-containing protein</fullName>
    </recommendedName>
</protein>
<feature type="compositionally biased region" description="Polar residues" evidence="1">
    <location>
        <begin position="52"/>
        <end position="64"/>
    </location>
</feature>
<feature type="compositionally biased region" description="Polar residues" evidence="1">
    <location>
        <begin position="324"/>
        <end position="333"/>
    </location>
</feature>
<comment type="caution">
    <text evidence="3">The sequence shown here is derived from an EMBL/GenBank/DDBJ whole genome shotgun (WGS) entry which is preliminary data.</text>
</comment>
<dbReference type="EMBL" id="VSWC01000093">
    <property type="protein sequence ID" value="KAA1089703.1"/>
    <property type="molecule type" value="Genomic_DNA"/>
</dbReference>
<dbReference type="GO" id="GO:0070475">
    <property type="term" value="P:rRNA base methylation"/>
    <property type="evidence" value="ECO:0007669"/>
    <property type="project" value="InterPro"/>
</dbReference>
<evidence type="ECO:0000256" key="1">
    <source>
        <dbReference type="SAM" id="MobiDB-lite"/>
    </source>
</evidence>
<dbReference type="GO" id="GO:0070042">
    <property type="term" value="F:rRNA (uridine-N3-)-methyltransferase activity"/>
    <property type="evidence" value="ECO:0007669"/>
    <property type="project" value="InterPro"/>
</dbReference>
<feature type="compositionally biased region" description="Polar residues" evidence="1">
    <location>
        <begin position="105"/>
        <end position="116"/>
    </location>
</feature>
<evidence type="ECO:0000313" key="3">
    <source>
        <dbReference type="EMBL" id="KAA1089703.1"/>
    </source>
</evidence>
<evidence type="ECO:0000313" key="4">
    <source>
        <dbReference type="Proteomes" id="UP000324748"/>
    </source>
</evidence>
<dbReference type="PANTHER" id="PTHR11538:SF26">
    <property type="entry name" value="FERREDOXIN-FOLD ANTICODON-BINDING DOMAIN-CONTAINING PROTEIN 1"/>
    <property type="match status" value="1"/>
</dbReference>
<organism evidence="3 4">
    <name type="scientific">Puccinia graminis f. sp. tritici</name>
    <dbReference type="NCBI Taxonomy" id="56615"/>
    <lineage>
        <taxon>Eukaryota</taxon>
        <taxon>Fungi</taxon>
        <taxon>Dikarya</taxon>
        <taxon>Basidiomycota</taxon>
        <taxon>Pucciniomycotina</taxon>
        <taxon>Pucciniomycetes</taxon>
        <taxon>Pucciniales</taxon>
        <taxon>Pucciniaceae</taxon>
        <taxon>Puccinia</taxon>
    </lineage>
</organism>
<feature type="domain" description="25S rRNA (uridine-N(3))-methyltransferase BMT5-like" evidence="2">
    <location>
        <begin position="201"/>
        <end position="448"/>
    </location>
</feature>
<dbReference type="GO" id="GO:0005737">
    <property type="term" value="C:cytoplasm"/>
    <property type="evidence" value="ECO:0007669"/>
    <property type="project" value="TreeGrafter"/>
</dbReference>
<dbReference type="Proteomes" id="UP000324748">
    <property type="component" value="Unassembled WGS sequence"/>
</dbReference>
<reference evidence="3 4" key="1">
    <citation type="submission" date="2019-05" db="EMBL/GenBank/DDBJ databases">
        <title>Emergence of the Ug99 lineage of the wheat stem rust pathogen through somatic hybridization.</title>
        <authorList>
            <person name="Li F."/>
            <person name="Upadhyaya N.M."/>
            <person name="Sperschneider J."/>
            <person name="Matny O."/>
            <person name="Nguyen-Phuc H."/>
            <person name="Mago R."/>
            <person name="Raley C."/>
            <person name="Miller M.E."/>
            <person name="Silverstein K.A.T."/>
            <person name="Henningsen E."/>
            <person name="Hirsch C.D."/>
            <person name="Visser B."/>
            <person name="Pretorius Z.A."/>
            <person name="Steffenson B.J."/>
            <person name="Schwessinger B."/>
            <person name="Dodds P.N."/>
            <person name="Figueroa M."/>
        </authorList>
    </citation>
    <scope>NUCLEOTIDE SEQUENCE [LARGE SCALE GENOMIC DNA]</scope>
    <source>
        <strain evidence="3">21-0</strain>
    </source>
</reference>
<dbReference type="PANTHER" id="PTHR11538">
    <property type="entry name" value="PHENYLALANYL-TRNA SYNTHETASE"/>
    <property type="match status" value="1"/>
</dbReference>
<feature type="compositionally biased region" description="Basic and acidic residues" evidence="1">
    <location>
        <begin position="117"/>
        <end position="136"/>
    </location>
</feature>